<dbReference type="PANTHER" id="PTHR43537">
    <property type="entry name" value="TRANSCRIPTIONAL REGULATOR, GNTR FAMILY"/>
    <property type="match status" value="1"/>
</dbReference>
<dbReference type="InterPro" id="IPR000524">
    <property type="entry name" value="Tscrpt_reg_HTH_GntR"/>
</dbReference>
<evidence type="ECO:0000256" key="2">
    <source>
        <dbReference type="ARBA" id="ARBA00023125"/>
    </source>
</evidence>
<dbReference type="GO" id="GO:0003700">
    <property type="term" value="F:DNA-binding transcription factor activity"/>
    <property type="evidence" value="ECO:0007669"/>
    <property type="project" value="InterPro"/>
</dbReference>
<dbReference type="Gene3D" id="1.20.120.530">
    <property type="entry name" value="GntR ligand-binding domain-like"/>
    <property type="match status" value="1"/>
</dbReference>
<protein>
    <submittedName>
        <fullName evidence="5">Pyruvate dehydrogenase complex repressor</fullName>
    </submittedName>
</protein>
<name>A0A5E4T543_9BURK</name>
<feature type="domain" description="HTH gntR-type" evidence="4">
    <location>
        <begin position="9"/>
        <end position="77"/>
    </location>
</feature>
<dbReference type="GO" id="GO:0003677">
    <property type="term" value="F:DNA binding"/>
    <property type="evidence" value="ECO:0007669"/>
    <property type="project" value="UniProtKB-KW"/>
</dbReference>
<evidence type="ECO:0000313" key="6">
    <source>
        <dbReference type="Proteomes" id="UP000334380"/>
    </source>
</evidence>
<evidence type="ECO:0000313" key="5">
    <source>
        <dbReference type="EMBL" id="VVD82541.1"/>
    </source>
</evidence>
<sequence length="231" mass="25594">MNRNKLERTTFARDAYTAIREMLLEEGRFLAGEKISVEALSRDLAVSRSPVWGAISRLEAEGLLHVVPRQGVFVIAFDASKVIAIFEAREALEGMAARLAASRMTPEDREIMAEALSRQARSIEAEDPVAYQASNLDFHHRLLVAAQNATIEASLKSLYAQTQAMCNGRNSFSEGWGQLRQNLAEHQRVLDMLTAHDQDAAEQAARLHVQQLLKAILTRESQAAVPSKAPM</sequence>
<dbReference type="Pfam" id="PF07729">
    <property type="entry name" value="FCD"/>
    <property type="match status" value="1"/>
</dbReference>
<keyword evidence="1" id="KW-0805">Transcription regulation</keyword>
<dbReference type="SUPFAM" id="SSF46785">
    <property type="entry name" value="Winged helix' DNA-binding domain"/>
    <property type="match status" value="1"/>
</dbReference>
<evidence type="ECO:0000259" key="4">
    <source>
        <dbReference type="PROSITE" id="PS50949"/>
    </source>
</evidence>
<dbReference type="Pfam" id="PF00392">
    <property type="entry name" value="GntR"/>
    <property type="match status" value="1"/>
</dbReference>
<evidence type="ECO:0000256" key="3">
    <source>
        <dbReference type="ARBA" id="ARBA00023163"/>
    </source>
</evidence>
<accession>A0A5E4T543</accession>
<dbReference type="EMBL" id="CABPRU010000002">
    <property type="protein sequence ID" value="VVD82541.1"/>
    <property type="molecule type" value="Genomic_DNA"/>
</dbReference>
<dbReference type="Proteomes" id="UP000334380">
    <property type="component" value="Unassembled WGS sequence"/>
</dbReference>
<proteinExistence type="predicted"/>
<dbReference type="PROSITE" id="PS50949">
    <property type="entry name" value="HTH_GNTR"/>
    <property type="match status" value="1"/>
</dbReference>
<dbReference type="RefSeq" id="WP_150611890.1">
    <property type="nucleotide sequence ID" value="NZ_CABPRU010000002.1"/>
</dbReference>
<keyword evidence="3" id="KW-0804">Transcription</keyword>
<dbReference type="SMART" id="SM00895">
    <property type="entry name" value="FCD"/>
    <property type="match status" value="1"/>
</dbReference>
<dbReference type="InterPro" id="IPR036388">
    <property type="entry name" value="WH-like_DNA-bd_sf"/>
</dbReference>
<dbReference type="InterPro" id="IPR036390">
    <property type="entry name" value="WH_DNA-bd_sf"/>
</dbReference>
<gene>
    <name evidence="5" type="primary">pdhR_1</name>
    <name evidence="5" type="ORF">PTE31013_01186</name>
</gene>
<evidence type="ECO:0000256" key="1">
    <source>
        <dbReference type="ARBA" id="ARBA00023015"/>
    </source>
</evidence>
<dbReference type="Gene3D" id="1.10.10.10">
    <property type="entry name" value="Winged helix-like DNA-binding domain superfamily/Winged helix DNA-binding domain"/>
    <property type="match status" value="1"/>
</dbReference>
<organism evidence="5 6">
    <name type="scientific">Pandoraea terrigena</name>
    <dbReference type="NCBI Taxonomy" id="2508292"/>
    <lineage>
        <taxon>Bacteria</taxon>
        <taxon>Pseudomonadati</taxon>
        <taxon>Pseudomonadota</taxon>
        <taxon>Betaproteobacteria</taxon>
        <taxon>Burkholderiales</taxon>
        <taxon>Burkholderiaceae</taxon>
        <taxon>Pandoraea</taxon>
    </lineage>
</organism>
<dbReference type="SUPFAM" id="SSF48008">
    <property type="entry name" value="GntR ligand-binding domain-like"/>
    <property type="match status" value="1"/>
</dbReference>
<dbReference type="OrthoDB" id="9799812at2"/>
<reference evidence="5 6" key="1">
    <citation type="submission" date="2019-08" db="EMBL/GenBank/DDBJ databases">
        <authorList>
            <person name="Peeters C."/>
        </authorList>
    </citation>
    <scope>NUCLEOTIDE SEQUENCE [LARGE SCALE GENOMIC DNA]</scope>
    <source>
        <strain evidence="5 6">LMG 31013</strain>
    </source>
</reference>
<dbReference type="AlphaFoldDB" id="A0A5E4T543"/>
<dbReference type="PANTHER" id="PTHR43537:SF24">
    <property type="entry name" value="GLUCONATE OPERON TRANSCRIPTIONAL REPRESSOR"/>
    <property type="match status" value="1"/>
</dbReference>
<keyword evidence="5" id="KW-0670">Pyruvate</keyword>
<dbReference type="InterPro" id="IPR011711">
    <property type="entry name" value="GntR_C"/>
</dbReference>
<dbReference type="SMART" id="SM00345">
    <property type="entry name" value="HTH_GNTR"/>
    <property type="match status" value="1"/>
</dbReference>
<keyword evidence="6" id="KW-1185">Reference proteome</keyword>
<keyword evidence="2" id="KW-0238">DNA-binding</keyword>
<dbReference type="InterPro" id="IPR008920">
    <property type="entry name" value="TF_FadR/GntR_C"/>
</dbReference>